<dbReference type="PANTHER" id="PTHR21708">
    <property type="entry name" value="PROBABLE 2-DEHYDROPANTOATE 2-REDUCTASE"/>
    <property type="match status" value="1"/>
</dbReference>
<feature type="domain" description="Ketopantoate reductase N-terminal" evidence="5">
    <location>
        <begin position="6"/>
        <end position="158"/>
    </location>
</feature>
<dbReference type="EC" id="1.1.1.169" evidence="4"/>
<evidence type="ECO:0000259" key="5">
    <source>
        <dbReference type="Pfam" id="PF02558"/>
    </source>
</evidence>
<proteinExistence type="inferred from homology"/>
<evidence type="ECO:0000313" key="8">
    <source>
        <dbReference type="Proteomes" id="UP000019375"/>
    </source>
</evidence>
<protein>
    <recommendedName>
        <fullName evidence="4">2-dehydropantoate 2-reductase</fullName>
        <ecNumber evidence="4">1.1.1.169</ecNumber>
    </recommendedName>
    <alternativeName>
        <fullName evidence="4">Ketopantoate reductase</fullName>
    </alternativeName>
</protein>
<dbReference type="Gene3D" id="1.10.1040.10">
    <property type="entry name" value="N-(1-d-carboxylethyl)-l-norvaline Dehydrogenase, domain 2"/>
    <property type="match status" value="1"/>
</dbReference>
<dbReference type="InterPro" id="IPR013332">
    <property type="entry name" value="KPR_N"/>
</dbReference>
<dbReference type="InterPro" id="IPR013328">
    <property type="entry name" value="6PGD_dom2"/>
</dbReference>
<dbReference type="SUPFAM" id="SSF51735">
    <property type="entry name" value="NAD(P)-binding Rossmann-fold domains"/>
    <property type="match status" value="1"/>
</dbReference>
<evidence type="ECO:0000256" key="3">
    <source>
        <dbReference type="ARBA" id="ARBA00023002"/>
    </source>
</evidence>
<comment type="similarity">
    <text evidence="1 4">Belongs to the ketopantoate reductase family.</text>
</comment>
<evidence type="ECO:0000259" key="6">
    <source>
        <dbReference type="Pfam" id="PF08546"/>
    </source>
</evidence>
<dbReference type="InterPro" id="IPR036291">
    <property type="entry name" value="NAD(P)-bd_dom_sf"/>
</dbReference>
<dbReference type="PANTHER" id="PTHR21708:SF30">
    <property type="entry name" value="2-DEHYDROPANTOATE 2-REDUCTASE-RELATED"/>
    <property type="match status" value="1"/>
</dbReference>
<dbReference type="GO" id="GO:0015940">
    <property type="term" value="P:pantothenate biosynthetic process"/>
    <property type="evidence" value="ECO:0007669"/>
    <property type="project" value="InterPro"/>
</dbReference>
<dbReference type="EMBL" id="HG316472">
    <property type="protein sequence ID" value="CDF92040.1"/>
    <property type="molecule type" value="Genomic_DNA"/>
</dbReference>
<feature type="domain" description="Ketopantoate reductase C-terminal" evidence="6">
    <location>
        <begin position="194"/>
        <end position="313"/>
    </location>
</feature>
<evidence type="ECO:0000313" key="7">
    <source>
        <dbReference type="EMBL" id="CDF92040.1"/>
    </source>
</evidence>
<dbReference type="OrthoDB" id="3609at2759"/>
<accession>A0A8J2TBZ5</accession>
<dbReference type="InterPro" id="IPR051402">
    <property type="entry name" value="KPR-Related"/>
</dbReference>
<dbReference type="Pfam" id="PF02558">
    <property type="entry name" value="ApbA"/>
    <property type="match status" value="1"/>
</dbReference>
<dbReference type="GO" id="GO:0005737">
    <property type="term" value="C:cytoplasm"/>
    <property type="evidence" value="ECO:0007669"/>
    <property type="project" value="TreeGrafter"/>
</dbReference>
<dbReference type="FunFam" id="1.10.1040.10:FF:000017">
    <property type="entry name" value="2-dehydropantoate 2-reductase"/>
    <property type="match status" value="1"/>
</dbReference>
<reference evidence="8" key="1">
    <citation type="journal article" date="2013" name="Genome Announc.">
        <title>Genome sequence of the food spoilage yeast Zygosaccharomyces bailii CLIB 213(T).</title>
        <authorList>
            <person name="Galeote V."/>
            <person name="Bigey F."/>
            <person name="Devillers H."/>
            <person name="Neuveglise C."/>
            <person name="Dequin S."/>
        </authorList>
    </citation>
    <scope>NUCLEOTIDE SEQUENCE [LARGE SCALE GENOMIC DNA]</scope>
    <source>
        <strain evidence="8">CLIB 213 / ATCC 58445 / CBS 680 / CCRC 21525 / NBRC 1098 / NCYC 1416 / NRRL Y-2227</strain>
    </source>
</reference>
<dbReference type="SUPFAM" id="SSF48179">
    <property type="entry name" value="6-phosphogluconate dehydrogenase C-terminal domain-like"/>
    <property type="match status" value="1"/>
</dbReference>
<keyword evidence="3 4" id="KW-0560">Oxidoreductase</keyword>
<sequence length="334" mass="37679">MTKENVLLVGSGGVGTMAAYALEYSHKASVTSVLRSDYMKVLETGFTIESCDYGHIEGFRTTHVVNSVEKAMQLGPYNYVVVTTKNIPDVTDMTEVISEAITDETVIVLIQNGIGIERDFFQRFPRNVVLSGVSFIQSINRNCVISHTSKDFLKVGYFYNKNLERDFQEKVCKRFIEVYGNDFIDCHYDSNVKFSRWRKLVYNACLNPVCALTGVDSGRLELFGGTDGIIRGMMREVIEVAKSDGVDLPEDVIEFMIRSDDPVYFKPSMLVDIEKGNYMEVEVICGNTVRIAKENNVPVPNLSLIYELLKVVQKKIKERKGALIVPKVRPVPHK</sequence>
<dbReference type="AlphaFoldDB" id="A0A8J2TBZ5"/>
<name>A0A8J2TBZ5_ZYGB2</name>
<evidence type="ECO:0000256" key="2">
    <source>
        <dbReference type="ARBA" id="ARBA00022857"/>
    </source>
</evidence>
<keyword evidence="2 4" id="KW-0521">NADP</keyword>
<keyword evidence="8" id="KW-1185">Reference proteome</keyword>
<dbReference type="NCBIfam" id="TIGR00745">
    <property type="entry name" value="apbA_panE"/>
    <property type="match status" value="1"/>
</dbReference>
<dbReference type="Proteomes" id="UP000019375">
    <property type="component" value="Unassembled WGS sequence"/>
</dbReference>
<dbReference type="Gene3D" id="3.40.50.720">
    <property type="entry name" value="NAD(P)-binding Rossmann-like Domain"/>
    <property type="match status" value="1"/>
</dbReference>
<dbReference type="GO" id="GO:0008677">
    <property type="term" value="F:2-dehydropantoate 2-reductase activity"/>
    <property type="evidence" value="ECO:0007669"/>
    <property type="project" value="UniProtKB-EC"/>
</dbReference>
<evidence type="ECO:0000256" key="1">
    <source>
        <dbReference type="ARBA" id="ARBA00007870"/>
    </source>
</evidence>
<dbReference type="InterPro" id="IPR008927">
    <property type="entry name" value="6-PGluconate_DH-like_C_sf"/>
</dbReference>
<gene>
    <name evidence="7" type="ORF">BN860_00144g</name>
</gene>
<dbReference type="InterPro" id="IPR013752">
    <property type="entry name" value="KPA_reductase"/>
</dbReference>
<dbReference type="Pfam" id="PF08546">
    <property type="entry name" value="ApbA_C"/>
    <property type="match status" value="1"/>
</dbReference>
<dbReference type="InterPro" id="IPR003710">
    <property type="entry name" value="ApbA"/>
</dbReference>
<organism evidence="7 8">
    <name type="scientific">Zygosaccharomyces bailii (strain CLIB 213 / ATCC 58445 / CBS 680 / BCRC 21525 / NBRC 1098 / NCYC 1416 / NRRL Y-2227)</name>
    <dbReference type="NCBI Taxonomy" id="1333698"/>
    <lineage>
        <taxon>Eukaryota</taxon>
        <taxon>Fungi</taxon>
        <taxon>Dikarya</taxon>
        <taxon>Ascomycota</taxon>
        <taxon>Saccharomycotina</taxon>
        <taxon>Saccharomycetes</taxon>
        <taxon>Saccharomycetales</taxon>
        <taxon>Saccharomycetaceae</taxon>
        <taxon>Zygosaccharomyces</taxon>
    </lineage>
</organism>
<comment type="catalytic activity">
    <reaction evidence="4">
        <text>(R)-pantoate + NADP(+) = 2-dehydropantoate + NADPH + H(+)</text>
        <dbReference type="Rhea" id="RHEA:16233"/>
        <dbReference type="ChEBI" id="CHEBI:11561"/>
        <dbReference type="ChEBI" id="CHEBI:15378"/>
        <dbReference type="ChEBI" id="CHEBI:15980"/>
        <dbReference type="ChEBI" id="CHEBI:57783"/>
        <dbReference type="ChEBI" id="CHEBI:58349"/>
        <dbReference type="EC" id="1.1.1.169"/>
    </reaction>
</comment>
<comment type="function">
    <text evidence="4">Catalyzes the NADPH-dependent reduction of ketopantoate into pantoic acid.</text>
</comment>
<evidence type="ECO:0000256" key="4">
    <source>
        <dbReference type="RuleBase" id="RU362068"/>
    </source>
</evidence>